<dbReference type="InterPro" id="IPR038050">
    <property type="entry name" value="Neuro_actylchol_rec"/>
</dbReference>
<keyword evidence="12" id="KW-0325">Glycoprotein</keyword>
<dbReference type="InterPro" id="IPR006029">
    <property type="entry name" value="Neurotrans-gated_channel_TM"/>
</dbReference>
<proteinExistence type="inferred from homology"/>
<dbReference type="InterPro" id="IPR018000">
    <property type="entry name" value="Neurotransmitter_ion_chnl_CS"/>
</dbReference>
<evidence type="ECO:0000256" key="1">
    <source>
        <dbReference type="ARBA" id="ARBA00003328"/>
    </source>
</evidence>
<evidence type="ECO:0000259" key="21">
    <source>
        <dbReference type="Pfam" id="PF02932"/>
    </source>
</evidence>
<keyword evidence="5" id="KW-0732">Signal</keyword>
<dbReference type="Ensembl" id="ENSOCUT00000053170.1">
    <property type="protein sequence ID" value="ENSOCUP00000044219.1"/>
    <property type="gene ID" value="ENSOCUG00000024541.3"/>
</dbReference>
<keyword evidence="11" id="KW-0675">Receptor</keyword>
<evidence type="ECO:0000256" key="17">
    <source>
        <dbReference type="ARBA" id="ARBA00034430"/>
    </source>
</evidence>
<evidence type="ECO:0000256" key="14">
    <source>
        <dbReference type="ARBA" id="ARBA00023286"/>
    </source>
</evidence>
<dbReference type="SUPFAM" id="SSF63712">
    <property type="entry name" value="Nicotinic receptor ligand binding domain-like"/>
    <property type="match status" value="1"/>
</dbReference>
<keyword evidence="4 19" id="KW-0812">Transmembrane</keyword>
<evidence type="ECO:0000259" key="20">
    <source>
        <dbReference type="Pfam" id="PF02931"/>
    </source>
</evidence>
<keyword evidence="8 19" id="KW-0406">Ion transport</keyword>
<sequence>TGGGSCPLMSPDSQLCLAATLGRNQEERLLADLMRDYDPHLRPAEHDSDVVNVSLKLTLTNLISLNEREEALTTNVWIEMSDYRLRWDPQDYEGLWVLRVPSTMVWRPDIVLENNVDGVFEVALYCNVLVSPNGCIYWLPPAIFRSSCAISVTYFPFDWQNCSLVFQSQTYSTSEINLQLSQEDGQTVEWIFIDPEAFTENGEWAIRHRPAKMLLDPAAAADEEAGPQKVVFYLLIQRKPLFYVINIIAPCVLISSVAILIYFLPAKAGGQKCPVAINVLLAQTVFLLPCAFLPTPPFLLVVTILIVVNAVVVLNVSLRSHTPTPLQVFLRLLPQLLRMHVRPPAPAARQDARPRLQNGSSSGWSLTAGEEVALCLPRTELLFRSAGQMSKKGPGPGQSQELCGSLKQAAPAIQACVEACNLIARAQHQQSHFDSGSEEWFLVGRVLDRVCFLAMLSLFVCGTSGIFLMAHYNRVPELPFPGDPRPYLPSPD</sequence>
<feature type="domain" description="Neurotransmitter-gated ion-channel transmembrane" evidence="21">
    <location>
        <begin position="247"/>
        <end position="288"/>
    </location>
</feature>
<comment type="function">
    <text evidence="1">After binding acetylcholine, the AChR responds by an extensive change in conformation that affects all subunits and leads to opening of an ion-conducting channel across the plasma membrane.</text>
</comment>
<feature type="domain" description="Neurotransmitter-gated ion-channel ligand-binding" evidence="20">
    <location>
        <begin position="26"/>
        <end position="240"/>
    </location>
</feature>
<feature type="transmembrane region" description="Helical" evidence="19">
    <location>
        <begin position="275"/>
        <end position="294"/>
    </location>
</feature>
<keyword evidence="7" id="KW-0770">Synapse</keyword>
<evidence type="ECO:0000256" key="18">
    <source>
        <dbReference type="ARBA" id="ARBA00036239"/>
    </source>
</evidence>
<dbReference type="InterPro" id="IPR006202">
    <property type="entry name" value="Neur_chan_lig-bd"/>
</dbReference>
<feature type="domain" description="Neurotransmitter-gated ion-channel transmembrane" evidence="21">
    <location>
        <begin position="298"/>
        <end position="467"/>
    </location>
</feature>
<comment type="catalytic activity">
    <reaction evidence="18">
        <text>Na(+)(in) = Na(+)(out)</text>
        <dbReference type="Rhea" id="RHEA:34963"/>
        <dbReference type="ChEBI" id="CHEBI:29101"/>
    </reaction>
</comment>
<evidence type="ECO:0000313" key="22">
    <source>
        <dbReference type="Ensembl" id="ENSOCUP00000044219.1"/>
    </source>
</evidence>
<evidence type="ECO:0000256" key="16">
    <source>
        <dbReference type="ARBA" id="ARBA00034104"/>
    </source>
</evidence>
<reference evidence="22 23" key="1">
    <citation type="journal article" date="2011" name="Nature">
        <title>A high-resolution map of human evolutionary constraint using 29 mammals.</title>
        <authorList>
            <person name="Lindblad-Toh K."/>
            <person name="Garber M."/>
            <person name="Zuk O."/>
            <person name="Lin M.F."/>
            <person name="Parker B.J."/>
            <person name="Washietl S."/>
            <person name="Kheradpour P."/>
            <person name="Ernst J."/>
            <person name="Jordan G."/>
            <person name="Mauceli E."/>
            <person name="Ward L.D."/>
            <person name="Lowe C.B."/>
            <person name="Holloway A.K."/>
            <person name="Clamp M."/>
            <person name="Gnerre S."/>
            <person name="Alfoldi J."/>
            <person name="Beal K."/>
            <person name="Chang J."/>
            <person name="Clawson H."/>
            <person name="Cuff J."/>
            <person name="Di Palma F."/>
            <person name="Fitzgerald S."/>
            <person name="Flicek P."/>
            <person name="Guttman M."/>
            <person name="Hubisz M.J."/>
            <person name="Jaffe D.B."/>
            <person name="Jungreis I."/>
            <person name="Kent W.J."/>
            <person name="Kostka D."/>
            <person name="Lara M."/>
            <person name="Martins A.L."/>
            <person name="Massingham T."/>
            <person name="Moltke I."/>
            <person name="Raney B.J."/>
            <person name="Rasmussen M.D."/>
            <person name="Robinson J."/>
            <person name="Stark A."/>
            <person name="Vilella A.J."/>
            <person name="Wen J."/>
            <person name="Xie X."/>
            <person name="Zody M.C."/>
            <person name="Baldwin J."/>
            <person name="Bloom T."/>
            <person name="Chin C.W."/>
            <person name="Heiman D."/>
            <person name="Nicol R."/>
            <person name="Nusbaum C."/>
            <person name="Young S."/>
            <person name="Wilkinson J."/>
            <person name="Worley K.C."/>
            <person name="Kovar C.L."/>
            <person name="Muzny D.M."/>
            <person name="Gibbs R.A."/>
            <person name="Cree A."/>
            <person name="Dihn H.H."/>
            <person name="Fowler G."/>
            <person name="Jhangiani S."/>
            <person name="Joshi V."/>
            <person name="Lee S."/>
            <person name="Lewis L.R."/>
            <person name="Nazareth L.V."/>
            <person name="Okwuonu G."/>
            <person name="Santibanez J."/>
            <person name="Warren W.C."/>
            <person name="Mardis E.R."/>
            <person name="Weinstock G.M."/>
            <person name="Wilson R.K."/>
            <person name="Delehaunty K."/>
            <person name="Dooling D."/>
            <person name="Fronik C."/>
            <person name="Fulton L."/>
            <person name="Fulton B."/>
            <person name="Graves T."/>
            <person name="Minx P."/>
            <person name="Sodergren E."/>
            <person name="Birney E."/>
            <person name="Margulies E.H."/>
            <person name="Herrero J."/>
            <person name="Green E.D."/>
            <person name="Haussler D."/>
            <person name="Siepel A."/>
            <person name="Goldman N."/>
            <person name="Pollard K.S."/>
            <person name="Pedersen J.S."/>
            <person name="Lander E.S."/>
            <person name="Kellis M."/>
        </authorList>
    </citation>
    <scope>NUCLEOTIDE SEQUENCE [LARGE SCALE GENOMIC DNA]</scope>
    <source>
        <strain evidence="23">Thorbecke</strain>
    </source>
</reference>
<dbReference type="GO" id="GO:0045211">
    <property type="term" value="C:postsynaptic membrane"/>
    <property type="evidence" value="ECO:0007669"/>
    <property type="project" value="UniProtKB-SubCell"/>
</dbReference>
<dbReference type="InterPro" id="IPR002394">
    <property type="entry name" value="Nicotinic_acetylcholine_rcpt"/>
</dbReference>
<gene>
    <name evidence="22" type="primary">CHRNG</name>
</gene>
<dbReference type="InterPro" id="IPR036719">
    <property type="entry name" value="Neuro-gated_channel_TM_sf"/>
</dbReference>
<evidence type="ECO:0000256" key="12">
    <source>
        <dbReference type="ARBA" id="ARBA00023180"/>
    </source>
</evidence>
<dbReference type="PANTHER" id="PTHR18945">
    <property type="entry name" value="NEUROTRANSMITTER GATED ION CHANNEL"/>
    <property type="match status" value="1"/>
</dbReference>
<comment type="similarity">
    <text evidence="19">Belongs to the ligand-gated ion channel (TC 1.A.9) family.</text>
</comment>
<dbReference type="InterPro" id="IPR036734">
    <property type="entry name" value="Neur_chan_lig-bd_sf"/>
</dbReference>
<comment type="subcellular location">
    <subcellularLocation>
        <location evidence="16">Postsynaptic cell membrane</location>
        <topology evidence="16">Multi-pass membrane protein</topology>
    </subcellularLocation>
</comment>
<feature type="transmembrane region" description="Helical" evidence="19">
    <location>
        <begin position="241"/>
        <end position="263"/>
    </location>
</feature>
<dbReference type="GeneTree" id="ENSGT00940000160041"/>
<dbReference type="CDD" id="cd19029">
    <property type="entry name" value="LGIC_ECD_nAChR_G"/>
    <property type="match status" value="1"/>
</dbReference>
<keyword evidence="13" id="KW-0628">Postsynaptic cell membrane</keyword>
<evidence type="ECO:0000256" key="8">
    <source>
        <dbReference type="ARBA" id="ARBA00023065"/>
    </source>
</evidence>
<keyword evidence="3" id="KW-1003">Cell membrane</keyword>
<name>A0A5F9DEF4_RABIT</name>
<evidence type="ECO:0000256" key="6">
    <source>
        <dbReference type="ARBA" id="ARBA00022989"/>
    </source>
</evidence>
<keyword evidence="9 19" id="KW-0472">Membrane</keyword>
<dbReference type="Gene3D" id="2.70.170.10">
    <property type="entry name" value="Neurotransmitter-gated ion-channel ligand-binding domain"/>
    <property type="match status" value="1"/>
</dbReference>
<dbReference type="FunFam" id="1.20.58.390:FF:000036">
    <property type="entry name" value="Nicotinic acetylcholine receptor subunit gamma"/>
    <property type="match status" value="1"/>
</dbReference>
<dbReference type="PRINTS" id="PR00252">
    <property type="entry name" value="NRIONCHANNEL"/>
</dbReference>
<dbReference type="PRINTS" id="PR00254">
    <property type="entry name" value="NICOTINICR"/>
</dbReference>
<dbReference type="GO" id="GO:0004888">
    <property type="term" value="F:transmembrane signaling receptor activity"/>
    <property type="evidence" value="ECO:0007669"/>
    <property type="project" value="InterPro"/>
</dbReference>
<evidence type="ECO:0000256" key="13">
    <source>
        <dbReference type="ARBA" id="ARBA00023257"/>
    </source>
</evidence>
<dbReference type="SUPFAM" id="SSF90112">
    <property type="entry name" value="Neurotransmitter-gated ion-channel transmembrane pore"/>
    <property type="match status" value="1"/>
</dbReference>
<feature type="transmembrane region" description="Helical" evidence="19">
    <location>
        <begin position="300"/>
        <end position="318"/>
    </location>
</feature>
<dbReference type="Proteomes" id="UP000001811">
    <property type="component" value="Unplaced"/>
</dbReference>
<evidence type="ECO:0000256" key="15">
    <source>
        <dbReference type="ARBA" id="ARBA00023303"/>
    </source>
</evidence>
<evidence type="ECO:0000256" key="3">
    <source>
        <dbReference type="ARBA" id="ARBA00022475"/>
    </source>
</evidence>
<keyword evidence="10" id="KW-1015">Disulfide bond</keyword>
<dbReference type="FunFam" id="2.70.170.10:FF:000012">
    <property type="entry name" value="Nicotinic acetylcholine receptor subunit gamma"/>
    <property type="match status" value="1"/>
</dbReference>
<keyword evidence="6 19" id="KW-1133">Transmembrane helix</keyword>
<dbReference type="Gene3D" id="1.20.58.390">
    <property type="entry name" value="Neurotransmitter-gated ion-channel transmembrane domain"/>
    <property type="match status" value="2"/>
</dbReference>
<evidence type="ECO:0000256" key="5">
    <source>
        <dbReference type="ARBA" id="ARBA00022729"/>
    </source>
</evidence>
<dbReference type="InterPro" id="IPR006201">
    <property type="entry name" value="Neur_channel"/>
</dbReference>
<keyword evidence="23" id="KW-1185">Reference proteome</keyword>
<feature type="transmembrane region" description="Helical" evidence="19">
    <location>
        <begin position="450"/>
        <end position="472"/>
    </location>
</feature>
<evidence type="ECO:0000256" key="10">
    <source>
        <dbReference type="ARBA" id="ARBA00023157"/>
    </source>
</evidence>
<evidence type="ECO:0000256" key="9">
    <source>
        <dbReference type="ARBA" id="ARBA00023136"/>
    </source>
</evidence>
<reference evidence="22" key="2">
    <citation type="submission" date="2025-08" db="UniProtKB">
        <authorList>
            <consortium name="Ensembl"/>
        </authorList>
    </citation>
    <scope>IDENTIFICATION</scope>
    <source>
        <strain evidence="22">Thorbecke</strain>
    </source>
</reference>
<dbReference type="GO" id="GO:0022848">
    <property type="term" value="F:acetylcholine-gated monoatomic cation-selective channel activity"/>
    <property type="evidence" value="ECO:0007669"/>
    <property type="project" value="InterPro"/>
</dbReference>
<reference evidence="22" key="3">
    <citation type="submission" date="2025-09" db="UniProtKB">
        <authorList>
            <consortium name="Ensembl"/>
        </authorList>
    </citation>
    <scope>IDENTIFICATION</scope>
    <source>
        <strain evidence="22">Thorbecke</strain>
    </source>
</reference>
<keyword evidence="15 19" id="KW-0407">Ion channel</keyword>
<keyword evidence="2 19" id="KW-0813">Transport</keyword>
<evidence type="ECO:0000256" key="7">
    <source>
        <dbReference type="ARBA" id="ARBA00023018"/>
    </source>
</evidence>
<protein>
    <submittedName>
        <fullName evidence="22">Cholinergic receptor nicotinic gamma subunit</fullName>
    </submittedName>
</protein>
<accession>A0A5F9DEF4</accession>
<evidence type="ECO:0000256" key="2">
    <source>
        <dbReference type="ARBA" id="ARBA00022448"/>
    </source>
</evidence>
<dbReference type="Bgee" id="ENSOCUG00000024541">
    <property type="expression patterns" value="Expressed in embryo and 4 other cell types or tissues"/>
</dbReference>
<evidence type="ECO:0000313" key="23">
    <source>
        <dbReference type="Proteomes" id="UP000001811"/>
    </source>
</evidence>
<evidence type="ECO:0000256" key="4">
    <source>
        <dbReference type="ARBA" id="ARBA00022692"/>
    </source>
</evidence>
<comment type="catalytic activity">
    <reaction evidence="17">
        <text>K(+)(in) = K(+)(out)</text>
        <dbReference type="Rhea" id="RHEA:29463"/>
        <dbReference type="ChEBI" id="CHEBI:29103"/>
    </reaction>
</comment>
<dbReference type="AlphaFoldDB" id="A0A5F9DEF4"/>
<dbReference type="PROSITE" id="PS00236">
    <property type="entry name" value="NEUROTR_ION_CHANNEL"/>
    <property type="match status" value="1"/>
</dbReference>
<dbReference type="Pfam" id="PF02931">
    <property type="entry name" value="Neur_chan_LBD"/>
    <property type="match status" value="1"/>
</dbReference>
<keyword evidence="14" id="KW-1071">Ligand-gated ion channel</keyword>
<evidence type="ECO:0000256" key="19">
    <source>
        <dbReference type="RuleBase" id="RU000687"/>
    </source>
</evidence>
<dbReference type="Pfam" id="PF02932">
    <property type="entry name" value="Neur_chan_memb"/>
    <property type="match status" value="2"/>
</dbReference>
<evidence type="ECO:0000256" key="11">
    <source>
        <dbReference type="ARBA" id="ARBA00023170"/>
    </source>
</evidence>
<organism evidence="22 23">
    <name type="scientific">Oryctolagus cuniculus</name>
    <name type="common">Rabbit</name>
    <dbReference type="NCBI Taxonomy" id="9986"/>
    <lineage>
        <taxon>Eukaryota</taxon>
        <taxon>Metazoa</taxon>
        <taxon>Chordata</taxon>
        <taxon>Craniata</taxon>
        <taxon>Vertebrata</taxon>
        <taxon>Euteleostomi</taxon>
        <taxon>Mammalia</taxon>
        <taxon>Eutheria</taxon>
        <taxon>Euarchontoglires</taxon>
        <taxon>Glires</taxon>
        <taxon>Lagomorpha</taxon>
        <taxon>Leporidae</taxon>
        <taxon>Oryctolagus</taxon>
    </lineage>
</organism>